<dbReference type="AlphaFoldDB" id="A0A5N5GPR5"/>
<proteinExistence type="predicted"/>
<keyword evidence="3" id="KW-1185">Reference proteome</keyword>
<feature type="region of interest" description="Disordered" evidence="1">
    <location>
        <begin position="96"/>
        <end position="127"/>
    </location>
</feature>
<dbReference type="Proteomes" id="UP000327157">
    <property type="component" value="Chromosome 3"/>
</dbReference>
<accession>A0A5N5GPR5</accession>
<organism evidence="2 3">
    <name type="scientific">Pyrus ussuriensis x Pyrus communis</name>
    <dbReference type="NCBI Taxonomy" id="2448454"/>
    <lineage>
        <taxon>Eukaryota</taxon>
        <taxon>Viridiplantae</taxon>
        <taxon>Streptophyta</taxon>
        <taxon>Embryophyta</taxon>
        <taxon>Tracheophyta</taxon>
        <taxon>Spermatophyta</taxon>
        <taxon>Magnoliopsida</taxon>
        <taxon>eudicotyledons</taxon>
        <taxon>Gunneridae</taxon>
        <taxon>Pentapetalae</taxon>
        <taxon>rosids</taxon>
        <taxon>fabids</taxon>
        <taxon>Rosales</taxon>
        <taxon>Rosaceae</taxon>
        <taxon>Amygdaloideae</taxon>
        <taxon>Maleae</taxon>
        <taxon>Pyrus</taxon>
    </lineage>
</organism>
<protein>
    <recommendedName>
        <fullName evidence="4">No apical meristem-associated C-terminal domain-containing protein</fullName>
    </recommendedName>
</protein>
<feature type="compositionally biased region" description="Basic and acidic residues" evidence="1">
    <location>
        <begin position="115"/>
        <end position="126"/>
    </location>
</feature>
<dbReference type="EMBL" id="SMOL01000402">
    <property type="protein sequence ID" value="KAB2615230.1"/>
    <property type="molecule type" value="Genomic_DNA"/>
</dbReference>
<reference evidence="3" key="2">
    <citation type="submission" date="2019-10" db="EMBL/GenBank/DDBJ databases">
        <title>A de novo genome assembly of a pear dwarfing rootstock.</title>
        <authorList>
            <person name="Wang F."/>
            <person name="Wang J."/>
            <person name="Li S."/>
            <person name="Zhang Y."/>
            <person name="Fang M."/>
            <person name="Ma L."/>
            <person name="Zhao Y."/>
            <person name="Jiang S."/>
        </authorList>
    </citation>
    <scope>NUCLEOTIDE SEQUENCE [LARGE SCALE GENOMIC DNA]</scope>
</reference>
<reference evidence="2 3" key="3">
    <citation type="submission" date="2019-11" db="EMBL/GenBank/DDBJ databases">
        <title>A de novo genome assembly of a pear dwarfing rootstock.</title>
        <authorList>
            <person name="Wang F."/>
            <person name="Wang J."/>
            <person name="Li S."/>
            <person name="Zhang Y."/>
            <person name="Fang M."/>
            <person name="Ma L."/>
            <person name="Zhao Y."/>
            <person name="Jiang S."/>
        </authorList>
    </citation>
    <scope>NUCLEOTIDE SEQUENCE [LARGE SCALE GENOMIC DNA]</scope>
    <source>
        <strain evidence="2">S2</strain>
        <tissue evidence="2">Leaf</tissue>
    </source>
</reference>
<dbReference type="OrthoDB" id="1174484at2759"/>
<evidence type="ECO:0000313" key="2">
    <source>
        <dbReference type="EMBL" id="KAB2615230.1"/>
    </source>
</evidence>
<gene>
    <name evidence="2" type="ORF">D8674_021818</name>
</gene>
<comment type="caution">
    <text evidence="2">The sequence shown here is derived from an EMBL/GenBank/DDBJ whole genome shotgun (WGS) entry which is preliminary data.</text>
</comment>
<evidence type="ECO:0000256" key="1">
    <source>
        <dbReference type="SAM" id="MobiDB-lite"/>
    </source>
</evidence>
<name>A0A5N5GPR5_9ROSA</name>
<reference evidence="2 3" key="1">
    <citation type="submission" date="2019-09" db="EMBL/GenBank/DDBJ databases">
        <authorList>
            <person name="Ou C."/>
        </authorList>
    </citation>
    <scope>NUCLEOTIDE SEQUENCE [LARGE SCALE GENOMIC DNA]</scope>
    <source>
        <strain evidence="2">S2</strain>
        <tissue evidence="2">Leaf</tissue>
    </source>
</reference>
<evidence type="ECO:0000313" key="3">
    <source>
        <dbReference type="Proteomes" id="UP000327157"/>
    </source>
</evidence>
<evidence type="ECO:0008006" key="4">
    <source>
        <dbReference type="Google" id="ProtNLM"/>
    </source>
</evidence>
<sequence>MSKKCYEFYEGITPPNTQNHESCSSRWKKHLHSSLNKWHQALIAAVSRHESDANYYDKINPPQHKVGPTPVLRTQSSAVDGDEDGCPTIQEIRVENPSSSEGSIPRAMGRNKAQRLKEKGKAKDDYADQQEVAASLRLMGKQNAFVAVERNRSHEERA</sequence>